<comment type="caution">
    <text evidence="2">The sequence shown here is derived from an EMBL/GenBank/DDBJ whole genome shotgun (WGS) entry which is preliminary data.</text>
</comment>
<protein>
    <submittedName>
        <fullName evidence="2">DUF1659 domain-containing protein</fullName>
    </submittedName>
</protein>
<evidence type="ECO:0000259" key="1">
    <source>
        <dbReference type="Pfam" id="PF07872"/>
    </source>
</evidence>
<reference evidence="2 3" key="1">
    <citation type="submission" date="2019-10" db="EMBL/GenBank/DDBJ databases">
        <title>The Genome Sequence of Clostridium tarantellae Isolated from Fish Brain.</title>
        <authorList>
            <person name="Bano L."/>
            <person name="Kiel M."/>
            <person name="Sales G."/>
            <person name="Doxey A.C."/>
            <person name="Mansfield M.J."/>
            <person name="Schiavone M."/>
            <person name="Rossetto O."/>
            <person name="Pirazzini M."/>
            <person name="Dobrindt U."/>
            <person name="Montecucco C."/>
        </authorList>
    </citation>
    <scope>NUCLEOTIDE SEQUENCE [LARGE SCALE GENOMIC DNA]</scope>
    <source>
        <strain evidence="2 3">DSM 3997</strain>
    </source>
</reference>
<dbReference type="RefSeq" id="WP_152891909.1">
    <property type="nucleotide sequence ID" value="NZ_WHJC01000384.1"/>
</dbReference>
<dbReference type="InterPro" id="IPR012454">
    <property type="entry name" value="DUF1659"/>
</dbReference>
<dbReference type="OrthoDB" id="1955198at2"/>
<evidence type="ECO:0000313" key="2">
    <source>
        <dbReference type="EMBL" id="MPQ44986.1"/>
    </source>
</evidence>
<dbReference type="Pfam" id="PF07872">
    <property type="entry name" value="DUF1659"/>
    <property type="match status" value="1"/>
</dbReference>
<dbReference type="EMBL" id="WHJC01000384">
    <property type="protein sequence ID" value="MPQ44986.1"/>
    <property type="molecule type" value="Genomic_DNA"/>
</dbReference>
<accession>A0A6I1MNB3</accession>
<dbReference type="AlphaFoldDB" id="A0A6I1MNB3"/>
<evidence type="ECO:0000313" key="3">
    <source>
        <dbReference type="Proteomes" id="UP000430345"/>
    </source>
</evidence>
<feature type="domain" description="DUF1659" evidence="1">
    <location>
        <begin position="5"/>
        <end position="59"/>
    </location>
</feature>
<keyword evidence="3" id="KW-1185">Reference proteome</keyword>
<dbReference type="Proteomes" id="UP000430345">
    <property type="component" value="Unassembled WGS sequence"/>
</dbReference>
<name>A0A6I1MNB3_9CLOT</name>
<gene>
    <name evidence="2" type="ORF">GBZ86_14750</name>
</gene>
<sequence length="67" mass="7372">MSQIIAHNMILKYEKGIDDKGEPIFTTQKVNIALNSSQENILKCGNALGELIISTPVVEEELITSLN</sequence>
<organism evidence="2 3">
    <name type="scientific">Clostridium tarantellae</name>
    <dbReference type="NCBI Taxonomy" id="39493"/>
    <lineage>
        <taxon>Bacteria</taxon>
        <taxon>Bacillati</taxon>
        <taxon>Bacillota</taxon>
        <taxon>Clostridia</taxon>
        <taxon>Eubacteriales</taxon>
        <taxon>Clostridiaceae</taxon>
        <taxon>Clostridium</taxon>
    </lineage>
</organism>
<proteinExistence type="predicted"/>